<reference evidence="2 3" key="1">
    <citation type="submission" date="2019-02" db="EMBL/GenBank/DDBJ databases">
        <title>Deep-cultivation of Planctomycetes and their phenomic and genomic characterization uncovers novel biology.</title>
        <authorList>
            <person name="Wiegand S."/>
            <person name="Jogler M."/>
            <person name="Boedeker C."/>
            <person name="Pinto D."/>
            <person name="Vollmers J."/>
            <person name="Rivas-Marin E."/>
            <person name="Kohn T."/>
            <person name="Peeters S.H."/>
            <person name="Heuer A."/>
            <person name="Rast P."/>
            <person name="Oberbeckmann S."/>
            <person name="Bunk B."/>
            <person name="Jeske O."/>
            <person name="Meyerdierks A."/>
            <person name="Storesund J.E."/>
            <person name="Kallscheuer N."/>
            <person name="Luecker S."/>
            <person name="Lage O.M."/>
            <person name="Pohl T."/>
            <person name="Merkel B.J."/>
            <person name="Hornburger P."/>
            <person name="Mueller R.-W."/>
            <person name="Bruemmer F."/>
            <person name="Labrenz M."/>
            <person name="Spormann A.M."/>
            <person name="Op den Camp H."/>
            <person name="Overmann J."/>
            <person name="Amann R."/>
            <person name="Jetten M.S.M."/>
            <person name="Mascher T."/>
            <person name="Medema M.H."/>
            <person name="Devos D.P."/>
            <person name="Kaster A.-K."/>
            <person name="Ovreas L."/>
            <person name="Rohde M."/>
            <person name="Galperin M.Y."/>
            <person name="Jogler C."/>
        </authorList>
    </citation>
    <scope>NUCLEOTIDE SEQUENCE [LARGE SCALE GENOMIC DNA]</scope>
    <source>
        <strain evidence="2 3">Pla110</strain>
    </source>
</reference>
<organism evidence="2 3">
    <name type="scientific">Polystyrenella longa</name>
    <dbReference type="NCBI Taxonomy" id="2528007"/>
    <lineage>
        <taxon>Bacteria</taxon>
        <taxon>Pseudomonadati</taxon>
        <taxon>Planctomycetota</taxon>
        <taxon>Planctomycetia</taxon>
        <taxon>Planctomycetales</taxon>
        <taxon>Planctomycetaceae</taxon>
        <taxon>Polystyrenella</taxon>
    </lineage>
</organism>
<protein>
    <submittedName>
        <fullName evidence="2">Uncharacterized protein</fullName>
    </submittedName>
</protein>
<feature type="compositionally biased region" description="Basic and acidic residues" evidence="1">
    <location>
        <begin position="74"/>
        <end position="86"/>
    </location>
</feature>
<accession>A0A518CS45</accession>
<gene>
    <name evidence="2" type="ORF">Pla110_38120</name>
</gene>
<name>A0A518CS45_9PLAN</name>
<proteinExistence type="predicted"/>
<dbReference type="EMBL" id="CP036281">
    <property type="protein sequence ID" value="QDU82057.1"/>
    <property type="molecule type" value="Genomic_DNA"/>
</dbReference>
<dbReference type="KEGG" id="plon:Pla110_38120"/>
<dbReference type="RefSeq" id="WP_144997922.1">
    <property type="nucleotide sequence ID" value="NZ_CP036281.1"/>
</dbReference>
<evidence type="ECO:0000313" key="2">
    <source>
        <dbReference type="EMBL" id="QDU82057.1"/>
    </source>
</evidence>
<keyword evidence="3" id="KW-1185">Reference proteome</keyword>
<evidence type="ECO:0000313" key="3">
    <source>
        <dbReference type="Proteomes" id="UP000317178"/>
    </source>
</evidence>
<sequence length="86" mass="9996">MSSIQLGVYLIATFLAIRSLSSLMTHHRQHYLLERVRDIKAEIDEDARQTRTMQLEEHARELHEARALQLEQQQQKKNEKKAGSAA</sequence>
<evidence type="ECO:0000256" key="1">
    <source>
        <dbReference type="SAM" id="MobiDB-lite"/>
    </source>
</evidence>
<feature type="region of interest" description="Disordered" evidence="1">
    <location>
        <begin position="65"/>
        <end position="86"/>
    </location>
</feature>
<dbReference type="Proteomes" id="UP000317178">
    <property type="component" value="Chromosome"/>
</dbReference>
<dbReference type="AlphaFoldDB" id="A0A518CS45"/>